<dbReference type="KEGG" id="mbe:MBM_00733"/>
<evidence type="ECO:0000256" key="1">
    <source>
        <dbReference type="SAM" id="MobiDB-lite"/>
    </source>
</evidence>
<dbReference type="PANTHER" id="PTHR33604:SF3">
    <property type="entry name" value="OSJNBA0004B13.7 PROTEIN"/>
    <property type="match status" value="1"/>
</dbReference>
<gene>
    <name evidence="2" type="ORF">MBM_00733</name>
</gene>
<feature type="compositionally biased region" description="Basic and acidic residues" evidence="1">
    <location>
        <begin position="13"/>
        <end position="23"/>
    </location>
</feature>
<protein>
    <submittedName>
        <fullName evidence="2">Glycosyltransferase 2</fullName>
    </submittedName>
</protein>
<evidence type="ECO:0000313" key="3">
    <source>
        <dbReference type="Proteomes" id="UP000006753"/>
    </source>
</evidence>
<keyword evidence="2" id="KW-0808">Transferase</keyword>
<proteinExistence type="predicted"/>
<sequence length="678" mass="75770">MPLVPRLFPGDVELGKRDDDHKPGGKSQLGLAWQHRRIPNTPLRRSMKRMVLGVLALIALYYFFRNMPTDLENPRKRPSYVHAAGPYAPSSKELPVSKATASEGGQSNTTDVPLHDFNGPIKFYNLASTLHGADILGSKGYEQINSNVLFAAASLKSAAILLPIACEMAIRRRNYVHFALLGRDDISMDILKSVNGISQECNIIFHDARPDFSVQSSDFRMEVSTVAAFNHINAYIHPQATILDGSGEEESWFLKSLGDRVVSLGRTVIELPENAEKNLMWITLLDSSSLRAWNQVSIDIIVHAQPAASGALIRLLRSLRKADFFSSALPRLTIELPHDIDESSRQFLEGFHWPPVSSHNTGNLLTLHHRIPQHGLTAEENSIRFLESFWPANPLDNHVLVLSPNVELSPLFFHYLKYTMLEYVYSASSEDLRQNLLGISLDLPSVYLNDSTPFTAPLANASEDEDNVAAGATHFLWEAPNSNAELYFGDKWIELHDFVSQSLSSQHTLPTPTTLNEKIVSKTYPSWLEHVLRLVRNRGYWTIYPTFGNDYVLATLHQDLYQAPEEFKEEVEAEAEMSEELGADPSEYLSLKQKERDSLLIQTSLLNILPSGGDLPKLSTMPIVAWDGTIADVDVIAARAENYSSVFRREIGGCDEDSVKEVVGMFAGDLFCLNDPKK</sequence>
<keyword evidence="3" id="KW-1185">Reference proteome</keyword>
<accession>K1WVH4</accession>
<reference evidence="2 3" key="1">
    <citation type="journal article" date="2012" name="BMC Genomics">
        <title>Sequencing the genome of Marssonina brunnea reveals fungus-poplar co-evolution.</title>
        <authorList>
            <person name="Zhu S."/>
            <person name="Cao Y.-Z."/>
            <person name="Jiang C."/>
            <person name="Tan B.-Y."/>
            <person name="Wang Z."/>
            <person name="Feng S."/>
            <person name="Zhang L."/>
            <person name="Su X.-H."/>
            <person name="Brejova B."/>
            <person name="Vinar T."/>
            <person name="Xu M."/>
            <person name="Wang M.-X."/>
            <person name="Zhang S.-G."/>
            <person name="Huang M.-R."/>
            <person name="Wu R."/>
            <person name="Zhou Y."/>
        </authorList>
    </citation>
    <scope>NUCLEOTIDE SEQUENCE [LARGE SCALE GENOMIC DNA]</scope>
    <source>
        <strain evidence="2 3">MB_m1</strain>
    </source>
</reference>
<organism evidence="2 3">
    <name type="scientific">Marssonina brunnea f. sp. multigermtubi (strain MB_m1)</name>
    <name type="common">Marssonina leaf spot fungus</name>
    <dbReference type="NCBI Taxonomy" id="1072389"/>
    <lineage>
        <taxon>Eukaryota</taxon>
        <taxon>Fungi</taxon>
        <taxon>Dikarya</taxon>
        <taxon>Ascomycota</taxon>
        <taxon>Pezizomycotina</taxon>
        <taxon>Leotiomycetes</taxon>
        <taxon>Helotiales</taxon>
        <taxon>Drepanopezizaceae</taxon>
        <taxon>Drepanopeziza</taxon>
    </lineage>
</organism>
<dbReference type="OMA" id="FFKHMPT"/>
<feature type="compositionally biased region" description="Polar residues" evidence="1">
    <location>
        <begin position="99"/>
        <end position="111"/>
    </location>
</feature>
<feature type="region of interest" description="Disordered" evidence="1">
    <location>
        <begin position="91"/>
        <end position="111"/>
    </location>
</feature>
<dbReference type="GO" id="GO:0016740">
    <property type="term" value="F:transferase activity"/>
    <property type="evidence" value="ECO:0007669"/>
    <property type="project" value="UniProtKB-KW"/>
</dbReference>
<dbReference type="InParanoid" id="K1WVH4"/>
<dbReference type="eggNOG" id="ENOG502QPYF">
    <property type="taxonomic scope" value="Eukaryota"/>
</dbReference>
<evidence type="ECO:0000313" key="2">
    <source>
        <dbReference type="EMBL" id="EKD21620.1"/>
    </source>
</evidence>
<dbReference type="OrthoDB" id="5397682at2759"/>
<dbReference type="HOGENOM" id="CLU_018583_0_0_1"/>
<dbReference type="AlphaFoldDB" id="K1WVH4"/>
<dbReference type="PANTHER" id="PTHR33604">
    <property type="entry name" value="OSJNBA0004B13.7 PROTEIN"/>
    <property type="match status" value="1"/>
</dbReference>
<dbReference type="Proteomes" id="UP000006753">
    <property type="component" value="Unassembled WGS sequence"/>
</dbReference>
<dbReference type="EMBL" id="JH921428">
    <property type="protein sequence ID" value="EKD21620.1"/>
    <property type="molecule type" value="Genomic_DNA"/>
</dbReference>
<dbReference type="RefSeq" id="XP_007288622.1">
    <property type="nucleotide sequence ID" value="XM_007288560.1"/>
</dbReference>
<dbReference type="GeneID" id="18756668"/>
<feature type="region of interest" description="Disordered" evidence="1">
    <location>
        <begin position="10"/>
        <end position="33"/>
    </location>
</feature>
<name>K1WVH4_MARBU</name>